<evidence type="ECO:0000256" key="1">
    <source>
        <dbReference type="ARBA" id="ARBA00022801"/>
    </source>
</evidence>
<keyword evidence="1 3" id="KW-0378">Hydrolase</keyword>
<dbReference type="RefSeq" id="WP_283174040.1">
    <property type="nucleotide sequence ID" value="NZ_JAPNOA010000029.1"/>
</dbReference>
<dbReference type="Gene3D" id="1.10.150.240">
    <property type="entry name" value="Putative phosphatase, domain 2"/>
    <property type="match status" value="1"/>
</dbReference>
<dbReference type="InterPro" id="IPR006439">
    <property type="entry name" value="HAD-SF_hydro_IA"/>
</dbReference>
<organism evidence="3 4">
    <name type="scientific">Parathalassolituus penaei</name>
    <dbReference type="NCBI Taxonomy" id="2997323"/>
    <lineage>
        <taxon>Bacteria</taxon>
        <taxon>Pseudomonadati</taxon>
        <taxon>Pseudomonadota</taxon>
        <taxon>Gammaproteobacteria</taxon>
        <taxon>Oceanospirillales</taxon>
        <taxon>Oceanospirillaceae</taxon>
        <taxon>Parathalassolituus</taxon>
    </lineage>
</organism>
<keyword evidence="2" id="KW-0460">Magnesium</keyword>
<sequence length="232" mass="25361">MSQAADSPNTEAASAPGPRAILFDLDGTLLDSAPDFYEVVNSLRRQDGLSELPTAQIREQVSNGGAALTCLTWNIQRDDPVFDKLRVRFLDHYRHYVGSASRLFPGFTAVLAELELLGIQWGIVTNKPRRFTEPLLAKLGINAPVVICADDVPNAKPAPDALLLAASKLDLEPQQCWYVGDHIRDIDAARNASMFSIAALFGYIESSDDPASWNADASIQRPDQLLTLLQQA</sequence>
<comment type="caution">
    <text evidence="3">The sequence shown here is derived from an EMBL/GenBank/DDBJ whole genome shotgun (WGS) entry which is preliminary data.</text>
</comment>
<dbReference type="GO" id="GO:0008967">
    <property type="term" value="F:phosphoglycolate phosphatase activity"/>
    <property type="evidence" value="ECO:0007669"/>
    <property type="project" value="TreeGrafter"/>
</dbReference>
<dbReference type="PANTHER" id="PTHR43434:SF23">
    <property type="entry name" value="PHOSPHOGLYCOLATE PHOSPHATASE"/>
    <property type="match status" value="1"/>
</dbReference>
<dbReference type="NCBIfam" id="TIGR01509">
    <property type="entry name" value="HAD-SF-IA-v3"/>
    <property type="match status" value="1"/>
</dbReference>
<evidence type="ECO:0000313" key="3">
    <source>
        <dbReference type="EMBL" id="MCY0965827.1"/>
    </source>
</evidence>
<dbReference type="SFLD" id="SFLDS00003">
    <property type="entry name" value="Haloacid_Dehalogenase"/>
    <property type="match status" value="1"/>
</dbReference>
<dbReference type="GO" id="GO:0005829">
    <property type="term" value="C:cytosol"/>
    <property type="evidence" value="ECO:0007669"/>
    <property type="project" value="TreeGrafter"/>
</dbReference>
<evidence type="ECO:0000313" key="4">
    <source>
        <dbReference type="Proteomes" id="UP001150830"/>
    </source>
</evidence>
<dbReference type="AlphaFoldDB" id="A0A9X3IS07"/>
<dbReference type="GO" id="GO:0046872">
    <property type="term" value="F:metal ion binding"/>
    <property type="evidence" value="ECO:0007669"/>
    <property type="project" value="UniProtKB-KW"/>
</dbReference>
<dbReference type="Pfam" id="PF00702">
    <property type="entry name" value="Hydrolase"/>
    <property type="match status" value="1"/>
</dbReference>
<dbReference type="SFLD" id="SFLDG01129">
    <property type="entry name" value="C1.5:_HAD__Beta-PGM__Phosphata"/>
    <property type="match status" value="1"/>
</dbReference>
<accession>A0A9X3IS07</accession>
<dbReference type="InterPro" id="IPR050155">
    <property type="entry name" value="HAD-like_hydrolase_sf"/>
</dbReference>
<evidence type="ECO:0000256" key="2">
    <source>
        <dbReference type="ARBA" id="ARBA00022842"/>
    </source>
</evidence>
<dbReference type="EMBL" id="JAPNOA010000029">
    <property type="protein sequence ID" value="MCY0965827.1"/>
    <property type="molecule type" value="Genomic_DNA"/>
</dbReference>
<dbReference type="NCBIfam" id="TIGR01549">
    <property type="entry name" value="HAD-SF-IA-v1"/>
    <property type="match status" value="1"/>
</dbReference>
<dbReference type="PANTHER" id="PTHR43434">
    <property type="entry name" value="PHOSPHOGLYCOLATE PHOSPHATASE"/>
    <property type="match status" value="1"/>
</dbReference>
<dbReference type="InterPro" id="IPR023214">
    <property type="entry name" value="HAD_sf"/>
</dbReference>
<dbReference type="GO" id="GO:0006281">
    <property type="term" value="P:DNA repair"/>
    <property type="evidence" value="ECO:0007669"/>
    <property type="project" value="TreeGrafter"/>
</dbReference>
<gene>
    <name evidence="3" type="ORF">OUO13_11565</name>
</gene>
<dbReference type="SUPFAM" id="SSF56784">
    <property type="entry name" value="HAD-like"/>
    <property type="match status" value="1"/>
</dbReference>
<name>A0A9X3IS07_9GAMM</name>
<dbReference type="InterPro" id="IPR036412">
    <property type="entry name" value="HAD-like_sf"/>
</dbReference>
<proteinExistence type="predicted"/>
<reference evidence="3" key="1">
    <citation type="submission" date="2022-11" db="EMBL/GenBank/DDBJ databases">
        <title>Parathalassolutuus dongxingensis gen. nov., sp. nov., a novel member of family Oceanospirillaceae isolated from a coastal shrimp pond in Guangxi, China.</title>
        <authorList>
            <person name="Chen H."/>
        </authorList>
    </citation>
    <scope>NUCLEOTIDE SEQUENCE</scope>
    <source>
        <strain evidence="3">G-43</strain>
    </source>
</reference>
<keyword evidence="4" id="KW-1185">Reference proteome</keyword>
<dbReference type="InterPro" id="IPR023198">
    <property type="entry name" value="PGP-like_dom2"/>
</dbReference>
<protein>
    <submittedName>
        <fullName evidence="3">HAD-IA family hydrolase</fullName>
    </submittedName>
</protein>
<dbReference type="Proteomes" id="UP001150830">
    <property type="component" value="Unassembled WGS sequence"/>
</dbReference>
<dbReference type="Gene3D" id="3.40.50.1000">
    <property type="entry name" value="HAD superfamily/HAD-like"/>
    <property type="match status" value="1"/>
</dbReference>